<accession>A0AAD1U322</accession>
<dbReference type="AlphaFoldDB" id="A0AAD1U322"/>
<dbReference type="Proteomes" id="UP001295684">
    <property type="component" value="Unassembled WGS sequence"/>
</dbReference>
<evidence type="ECO:0000313" key="2">
    <source>
        <dbReference type="Proteomes" id="UP001295684"/>
    </source>
</evidence>
<comment type="caution">
    <text evidence="1">The sequence shown here is derived from an EMBL/GenBank/DDBJ whole genome shotgun (WGS) entry which is preliminary data.</text>
</comment>
<keyword evidence="2" id="KW-1185">Reference proteome</keyword>
<dbReference type="EMBL" id="CAMPGE010002270">
    <property type="protein sequence ID" value="CAI2361071.1"/>
    <property type="molecule type" value="Genomic_DNA"/>
</dbReference>
<sequence>MKRSCKFDLIAIEFLSREVNCRRFAKRFMQNFKLYCCSSFNIDCGVFIVSKCTACKCPKNLKEVGWEKAS</sequence>
<reference evidence="1" key="1">
    <citation type="submission" date="2023-07" db="EMBL/GenBank/DDBJ databases">
        <authorList>
            <consortium name="AG Swart"/>
            <person name="Singh M."/>
            <person name="Singh A."/>
            <person name="Seah K."/>
            <person name="Emmerich C."/>
        </authorList>
    </citation>
    <scope>NUCLEOTIDE SEQUENCE</scope>
    <source>
        <strain evidence="1">DP1</strain>
    </source>
</reference>
<organism evidence="1 2">
    <name type="scientific">Euplotes crassus</name>
    <dbReference type="NCBI Taxonomy" id="5936"/>
    <lineage>
        <taxon>Eukaryota</taxon>
        <taxon>Sar</taxon>
        <taxon>Alveolata</taxon>
        <taxon>Ciliophora</taxon>
        <taxon>Intramacronucleata</taxon>
        <taxon>Spirotrichea</taxon>
        <taxon>Hypotrichia</taxon>
        <taxon>Euplotida</taxon>
        <taxon>Euplotidae</taxon>
        <taxon>Moneuplotes</taxon>
    </lineage>
</organism>
<proteinExistence type="predicted"/>
<name>A0AAD1U322_EUPCR</name>
<evidence type="ECO:0000313" key="1">
    <source>
        <dbReference type="EMBL" id="CAI2361071.1"/>
    </source>
</evidence>
<protein>
    <submittedName>
        <fullName evidence="1">Uncharacterized protein</fullName>
    </submittedName>
</protein>
<gene>
    <name evidence="1" type="ORF">ECRASSUSDP1_LOCUS2380</name>
</gene>